<gene>
    <name evidence="3" type="ORF">CCAM_LOCUS29271</name>
</gene>
<dbReference type="InterPro" id="IPR057135">
    <property type="entry name" value="At4g27190-like_LRR"/>
</dbReference>
<reference evidence="3 4" key="1">
    <citation type="submission" date="2018-04" db="EMBL/GenBank/DDBJ databases">
        <authorList>
            <person name="Vogel A."/>
        </authorList>
    </citation>
    <scope>NUCLEOTIDE SEQUENCE [LARGE SCALE GENOMIC DNA]</scope>
</reference>
<dbReference type="Pfam" id="PF23247">
    <property type="entry name" value="LRR_RPS2"/>
    <property type="match status" value="2"/>
</dbReference>
<dbReference type="InterPro" id="IPR050905">
    <property type="entry name" value="Plant_NBS-LRR"/>
</dbReference>
<organism evidence="3 4">
    <name type="scientific">Cuscuta campestris</name>
    <dbReference type="NCBI Taxonomy" id="132261"/>
    <lineage>
        <taxon>Eukaryota</taxon>
        <taxon>Viridiplantae</taxon>
        <taxon>Streptophyta</taxon>
        <taxon>Embryophyta</taxon>
        <taxon>Tracheophyta</taxon>
        <taxon>Spermatophyta</taxon>
        <taxon>Magnoliopsida</taxon>
        <taxon>eudicotyledons</taxon>
        <taxon>Gunneridae</taxon>
        <taxon>Pentapetalae</taxon>
        <taxon>asterids</taxon>
        <taxon>lamiids</taxon>
        <taxon>Solanales</taxon>
        <taxon>Convolvulaceae</taxon>
        <taxon>Cuscuteae</taxon>
        <taxon>Cuscuta</taxon>
        <taxon>Cuscuta subgen. Grammica</taxon>
        <taxon>Cuscuta sect. Cleistogrammica</taxon>
    </lineage>
</organism>
<name>A0A484MFH4_9ASTE</name>
<evidence type="ECO:0000313" key="4">
    <source>
        <dbReference type="Proteomes" id="UP000595140"/>
    </source>
</evidence>
<dbReference type="Gene3D" id="3.80.10.10">
    <property type="entry name" value="Ribonuclease Inhibitor"/>
    <property type="match status" value="2"/>
</dbReference>
<dbReference type="InterPro" id="IPR032675">
    <property type="entry name" value="LRR_dom_sf"/>
</dbReference>
<accession>A0A484MFH4</accession>
<feature type="domain" description="Disease resistance protein At4g27190-like leucine-rich repeats" evidence="2">
    <location>
        <begin position="231"/>
        <end position="337"/>
    </location>
</feature>
<protein>
    <recommendedName>
        <fullName evidence="2">Disease resistance protein At4g27190-like leucine-rich repeats domain-containing protein</fullName>
    </recommendedName>
</protein>
<dbReference type="AlphaFoldDB" id="A0A484MFH4"/>
<dbReference type="EMBL" id="OOIL02003368">
    <property type="protein sequence ID" value="VFQ87495.1"/>
    <property type="molecule type" value="Genomic_DNA"/>
</dbReference>
<dbReference type="OrthoDB" id="1704964at2759"/>
<dbReference type="Proteomes" id="UP000595140">
    <property type="component" value="Unassembled WGS sequence"/>
</dbReference>
<dbReference type="SUPFAM" id="SSF52047">
    <property type="entry name" value="RNI-like"/>
    <property type="match status" value="1"/>
</dbReference>
<dbReference type="PANTHER" id="PTHR33463">
    <property type="entry name" value="NB-ARC DOMAIN-CONTAINING PROTEIN-RELATED"/>
    <property type="match status" value="1"/>
</dbReference>
<keyword evidence="4" id="KW-1185">Reference proteome</keyword>
<evidence type="ECO:0000256" key="1">
    <source>
        <dbReference type="ARBA" id="ARBA00022821"/>
    </source>
</evidence>
<evidence type="ECO:0000259" key="2">
    <source>
        <dbReference type="Pfam" id="PF23247"/>
    </source>
</evidence>
<evidence type="ECO:0000313" key="3">
    <source>
        <dbReference type="EMBL" id="VFQ87495.1"/>
    </source>
</evidence>
<sequence>MDDEGEAHLDYGKICFRSLRELSVSDCKSLEYIFMASSVAKGLEDKSLEESPKFEFRRLQHLDLVKLHDLKGFCPQRCTFEWPRLTSLWVSHCENLKVFGTEMTSITELGEKDEFEDLHTLPFLAEKVIPNLKRLSLSQKDVALIKNHPFETNLFDEVFTLLLGGFIGESFPCDFLDRFPKLLWLQVEDSDFEEIFSSQPQQRAFCNDDDSSQSQPLYLISHSHLVKLTPSSASLGNLMHLEVSGCHQLTYLFTDSTAKSLVNLIYLVVNDCKKMKEIVRNESEDAVGGAGITFSRLCNLELDALPSLEGFCLKNQTFQFPDLREVTIKGCHQMKTFSLGVSRTPDLENVIIDDIIMALKGDLNNTIESHVRLRQG</sequence>
<keyword evidence="1" id="KW-0611">Plant defense</keyword>
<dbReference type="PANTHER" id="PTHR33463:SF204">
    <property type="entry name" value="NB-ARC DOMAIN-CONTAINING PROTEIN"/>
    <property type="match status" value="1"/>
</dbReference>
<feature type="domain" description="Disease resistance protein At4g27190-like leucine-rich repeats" evidence="2">
    <location>
        <begin position="15"/>
        <end position="97"/>
    </location>
</feature>
<proteinExistence type="predicted"/>